<reference evidence="2" key="1">
    <citation type="journal article" date="2022" name="Int. J. Mol. Sci.">
        <title>Draft Genome of Tanacetum Coccineum: Genomic Comparison of Closely Related Tanacetum-Family Plants.</title>
        <authorList>
            <person name="Yamashiro T."/>
            <person name="Shiraishi A."/>
            <person name="Nakayama K."/>
            <person name="Satake H."/>
        </authorList>
    </citation>
    <scope>NUCLEOTIDE SEQUENCE</scope>
</reference>
<feature type="region of interest" description="Disordered" evidence="1">
    <location>
        <begin position="507"/>
        <end position="530"/>
    </location>
</feature>
<sequence length="546" mass="63093">MLTVRRKGFLSKKKKCGREEVGNKDDNDLNVDVKVRFTEWEEEERKGDEMDLMVVRKEGGVESSGRVGVEMVGEWPKVWWLVEKCWKVGERKSSDTPYPLVGYDVSNLLPRQPIDLCSLNNVFVLPNNMAYSVRSIRRTALQQIYTAYSNKLNTAYLSSDTVAVKIFAFDFLFYVFSSLREHPTDNLCLFSGNRLTKKGITMVEPNEYISVTRKNFLSNDNEGRVTEKSFVEIQGTFLVKIHDNTFNGIIRENAFNHINNFLKIVGPLKVKGLTQDQFRLSVFPVSLAGETKMESDEDDDPDDIDEIFMIDGNLFNYETPLCKAFNDFNYLLKIDTDLFAFDIQGIKTYEEYELNNNMTGDLEEPCSDNGVPYQLCDHICEPYRFKNGKTKWPTCSSYIDGFYNGGELPGMVRVRCMTDFQDHKWYDELTDGKLKEEALTHKSKVKESWGDATPGVMKLYAWLKNSFENFHELDHDVLGLYANAKTEKDYDPYLEINRIIVRNYGANNAGNTQDNQGHEEHRDNPTHDPSVCKIRRFKMMKYSFNV</sequence>
<feature type="compositionally biased region" description="Basic and acidic residues" evidence="1">
    <location>
        <begin position="516"/>
        <end position="526"/>
    </location>
</feature>
<dbReference type="EMBL" id="BQNB010009480">
    <property type="protein sequence ID" value="GJS64123.1"/>
    <property type="molecule type" value="Genomic_DNA"/>
</dbReference>
<dbReference type="Proteomes" id="UP001151760">
    <property type="component" value="Unassembled WGS sequence"/>
</dbReference>
<accession>A0ABQ4XFR6</accession>
<evidence type="ECO:0000313" key="3">
    <source>
        <dbReference type="Proteomes" id="UP001151760"/>
    </source>
</evidence>
<protein>
    <submittedName>
        <fullName evidence="2">Uncharacterized protein</fullName>
    </submittedName>
</protein>
<evidence type="ECO:0000313" key="2">
    <source>
        <dbReference type="EMBL" id="GJS64123.1"/>
    </source>
</evidence>
<comment type="caution">
    <text evidence="2">The sequence shown here is derived from an EMBL/GenBank/DDBJ whole genome shotgun (WGS) entry which is preliminary data.</text>
</comment>
<name>A0ABQ4XFR6_9ASTR</name>
<organism evidence="2 3">
    <name type="scientific">Tanacetum coccineum</name>
    <dbReference type="NCBI Taxonomy" id="301880"/>
    <lineage>
        <taxon>Eukaryota</taxon>
        <taxon>Viridiplantae</taxon>
        <taxon>Streptophyta</taxon>
        <taxon>Embryophyta</taxon>
        <taxon>Tracheophyta</taxon>
        <taxon>Spermatophyta</taxon>
        <taxon>Magnoliopsida</taxon>
        <taxon>eudicotyledons</taxon>
        <taxon>Gunneridae</taxon>
        <taxon>Pentapetalae</taxon>
        <taxon>asterids</taxon>
        <taxon>campanulids</taxon>
        <taxon>Asterales</taxon>
        <taxon>Asteraceae</taxon>
        <taxon>Asteroideae</taxon>
        <taxon>Anthemideae</taxon>
        <taxon>Anthemidinae</taxon>
        <taxon>Tanacetum</taxon>
    </lineage>
</organism>
<reference evidence="2" key="2">
    <citation type="submission" date="2022-01" db="EMBL/GenBank/DDBJ databases">
        <authorList>
            <person name="Yamashiro T."/>
            <person name="Shiraishi A."/>
            <person name="Satake H."/>
            <person name="Nakayama K."/>
        </authorList>
    </citation>
    <scope>NUCLEOTIDE SEQUENCE</scope>
</reference>
<evidence type="ECO:0000256" key="1">
    <source>
        <dbReference type="SAM" id="MobiDB-lite"/>
    </source>
</evidence>
<proteinExistence type="predicted"/>
<keyword evidence="3" id="KW-1185">Reference proteome</keyword>
<gene>
    <name evidence="2" type="ORF">Tco_0678687</name>
</gene>